<feature type="transmembrane region" description="Helical" evidence="1">
    <location>
        <begin position="193"/>
        <end position="216"/>
    </location>
</feature>
<dbReference type="Proteomes" id="UP000663864">
    <property type="component" value="Unassembled WGS sequence"/>
</dbReference>
<evidence type="ECO:0000313" key="2">
    <source>
        <dbReference type="EMBL" id="CAF1099561.1"/>
    </source>
</evidence>
<reference evidence="2" key="1">
    <citation type="submission" date="2021-02" db="EMBL/GenBank/DDBJ databases">
        <authorList>
            <person name="Nowell W R."/>
        </authorList>
    </citation>
    <scope>NUCLEOTIDE SEQUENCE</scope>
</reference>
<sequence length="331" mass="37611">MNFYHIDGDSVPCSNREHSPLCFCRSSYRRSLLTDLFISKISLSQCATSYSSRQCRQGRLSPSSTHVTQLVPNLVNYSHCLEDAHCLHTLNNTQRCQRCQITPSSLLTENISYIISTTTNHLPTDSCFYICEHDKSCGFLCFDRRITVTINCNICRGRRRNVTCRCINTKQPQSCLRLTTETTTPRWMQKRGFPAAGILALMVLATALLIIIIKLITRQLDLLAGRNTKSRRRSITTMTTYRSRQPSPSTAISYPNTPLIPSVQSRKVIVTANTMVELLNDKSREYVVDIHQRTNADDLGVFFLKRTSPLNPKSKEIINVNVGNEEREARI</sequence>
<keyword evidence="1" id="KW-1133">Transmembrane helix</keyword>
<accession>A0A814P6D3</accession>
<proteinExistence type="predicted"/>
<name>A0A814P6D3_9BILA</name>
<evidence type="ECO:0000313" key="4">
    <source>
        <dbReference type="Proteomes" id="UP000663864"/>
    </source>
</evidence>
<comment type="caution">
    <text evidence="2">The sequence shown here is derived from an EMBL/GenBank/DDBJ whole genome shotgun (WGS) entry which is preliminary data.</text>
</comment>
<organism evidence="2 4">
    <name type="scientific">Rotaria sordida</name>
    <dbReference type="NCBI Taxonomy" id="392033"/>
    <lineage>
        <taxon>Eukaryota</taxon>
        <taxon>Metazoa</taxon>
        <taxon>Spiralia</taxon>
        <taxon>Gnathifera</taxon>
        <taxon>Rotifera</taxon>
        <taxon>Eurotatoria</taxon>
        <taxon>Bdelloidea</taxon>
        <taxon>Philodinida</taxon>
        <taxon>Philodinidae</taxon>
        <taxon>Rotaria</taxon>
    </lineage>
</organism>
<evidence type="ECO:0000313" key="3">
    <source>
        <dbReference type="EMBL" id="CAF3791780.1"/>
    </source>
</evidence>
<protein>
    <submittedName>
        <fullName evidence="2">Uncharacterized protein</fullName>
    </submittedName>
</protein>
<dbReference type="Proteomes" id="UP000663836">
    <property type="component" value="Unassembled WGS sequence"/>
</dbReference>
<dbReference type="EMBL" id="CAJOBD010001361">
    <property type="protein sequence ID" value="CAF3791780.1"/>
    <property type="molecule type" value="Genomic_DNA"/>
</dbReference>
<dbReference type="EMBL" id="CAJNOT010000873">
    <property type="protein sequence ID" value="CAF1099561.1"/>
    <property type="molecule type" value="Genomic_DNA"/>
</dbReference>
<keyword evidence="1" id="KW-0812">Transmembrane</keyword>
<evidence type="ECO:0000256" key="1">
    <source>
        <dbReference type="SAM" id="Phobius"/>
    </source>
</evidence>
<dbReference type="AlphaFoldDB" id="A0A814P6D3"/>
<keyword evidence="1" id="KW-0472">Membrane</keyword>
<gene>
    <name evidence="3" type="ORF">JBS370_LOCUS14789</name>
    <name evidence="2" type="ORF">ZHD862_LOCUS17522</name>
</gene>